<reference evidence="5 6" key="1">
    <citation type="submission" date="2018-09" db="EMBL/GenBank/DDBJ databases">
        <title>Genome sequence and characterization of the bcs clusters for the production of nanocellulose from the low pH resistant strain Komagataeibacter medellinensis ID13488.</title>
        <authorList>
            <person name="Hernandez-Arriaga A.M."/>
            <person name="Del Cerro C."/>
            <person name="Urbina L."/>
            <person name="Eceiza A."/>
            <person name="Retegi A."/>
            <person name="Prieto M.A."/>
        </authorList>
    </citation>
    <scope>NUCLEOTIDE SEQUENCE [LARGE SCALE GENOMIC DNA]</scope>
    <source>
        <strain evidence="5 6">ID13488</strain>
    </source>
</reference>
<dbReference type="InterPro" id="IPR039418">
    <property type="entry name" value="LexA-like"/>
</dbReference>
<keyword evidence="6" id="KW-1185">Reference proteome</keyword>
<evidence type="ECO:0000256" key="1">
    <source>
        <dbReference type="ARBA" id="ARBA00023015"/>
    </source>
</evidence>
<dbReference type="InterPro" id="IPR015927">
    <property type="entry name" value="Peptidase_S24_S26A/B/C"/>
</dbReference>
<dbReference type="InterPro" id="IPR001387">
    <property type="entry name" value="Cro/C1-type_HTH"/>
</dbReference>
<dbReference type="InterPro" id="IPR036286">
    <property type="entry name" value="LexA/Signal_pep-like_sf"/>
</dbReference>
<evidence type="ECO:0000313" key="5">
    <source>
        <dbReference type="EMBL" id="KAB8123967.1"/>
    </source>
</evidence>
<dbReference type="PROSITE" id="PS50943">
    <property type="entry name" value="HTH_CROC1"/>
    <property type="match status" value="1"/>
</dbReference>
<evidence type="ECO:0000256" key="2">
    <source>
        <dbReference type="ARBA" id="ARBA00023125"/>
    </source>
</evidence>
<organism evidence="5 6">
    <name type="scientific">Komagataeibacter medellinensis</name>
    <dbReference type="NCBI Taxonomy" id="1177712"/>
    <lineage>
        <taxon>Bacteria</taxon>
        <taxon>Pseudomonadati</taxon>
        <taxon>Pseudomonadota</taxon>
        <taxon>Alphaproteobacteria</taxon>
        <taxon>Acetobacterales</taxon>
        <taxon>Acetobacteraceae</taxon>
        <taxon>Komagataeibacter</taxon>
    </lineage>
</organism>
<dbReference type="PANTHER" id="PTHR40661:SF3">
    <property type="entry name" value="FELS-1 PROPHAGE TRANSCRIPTIONAL REGULATOR"/>
    <property type="match status" value="1"/>
</dbReference>
<name>A0ABQ6VUT5_9PROT</name>
<dbReference type="Gene3D" id="2.10.109.10">
    <property type="entry name" value="Umud Fragment, subunit A"/>
    <property type="match status" value="1"/>
</dbReference>
<evidence type="ECO:0000256" key="3">
    <source>
        <dbReference type="ARBA" id="ARBA00023163"/>
    </source>
</evidence>
<protein>
    <submittedName>
        <fullName evidence="5">XRE family transcriptional regulator</fullName>
    </submittedName>
</protein>
<keyword evidence="3" id="KW-0804">Transcription</keyword>
<dbReference type="Proteomes" id="UP000427842">
    <property type="component" value="Unassembled WGS sequence"/>
</dbReference>
<dbReference type="CDD" id="cd06529">
    <property type="entry name" value="S24_LexA-like"/>
    <property type="match status" value="1"/>
</dbReference>
<proteinExistence type="predicted"/>
<dbReference type="EMBL" id="QYAZ01000001">
    <property type="protein sequence ID" value="KAB8123967.1"/>
    <property type="molecule type" value="Genomic_DNA"/>
</dbReference>
<gene>
    <name evidence="5" type="ORF">D3W54_06880</name>
</gene>
<dbReference type="InterPro" id="IPR010982">
    <property type="entry name" value="Lambda_DNA-bd_dom_sf"/>
</dbReference>
<dbReference type="Pfam" id="PF00717">
    <property type="entry name" value="Peptidase_S24"/>
    <property type="match status" value="1"/>
</dbReference>
<comment type="caution">
    <text evidence="5">The sequence shown here is derived from an EMBL/GenBank/DDBJ whole genome shotgun (WGS) entry which is preliminary data.</text>
</comment>
<feature type="domain" description="HTH cro/C1-type" evidence="4">
    <location>
        <begin position="38"/>
        <end position="79"/>
    </location>
</feature>
<dbReference type="SUPFAM" id="SSF47413">
    <property type="entry name" value="lambda repressor-like DNA-binding domains"/>
    <property type="match status" value="1"/>
</dbReference>
<keyword evidence="2" id="KW-0238">DNA-binding</keyword>
<dbReference type="RefSeq" id="WP_153469412.1">
    <property type="nucleotide sequence ID" value="NZ_QYAZ01000001.1"/>
</dbReference>
<dbReference type="PANTHER" id="PTHR40661">
    <property type="match status" value="1"/>
</dbReference>
<keyword evidence="1" id="KW-0805">Transcription regulation</keyword>
<evidence type="ECO:0000313" key="6">
    <source>
        <dbReference type="Proteomes" id="UP000427842"/>
    </source>
</evidence>
<dbReference type="SUPFAM" id="SSF51306">
    <property type="entry name" value="LexA/Signal peptidase"/>
    <property type="match status" value="1"/>
</dbReference>
<dbReference type="CDD" id="cd00093">
    <property type="entry name" value="HTH_XRE"/>
    <property type="match status" value="1"/>
</dbReference>
<evidence type="ECO:0000259" key="4">
    <source>
        <dbReference type="PROSITE" id="PS50943"/>
    </source>
</evidence>
<accession>A0ABQ6VUT5</accession>
<dbReference type="Gene3D" id="1.10.260.40">
    <property type="entry name" value="lambda repressor-like DNA-binding domains"/>
    <property type="match status" value="1"/>
</dbReference>
<sequence>MPEQSPESEDFHPDDRDLAVKERAERLRVAVKGAGGNAQVAIRAQINLGTLNNYIAGRDMKASAMIALAKACGVSLDWLATGEGPEKPNEIPTVTPTDSFEDQDLVPVRYYSVHASAGFGTLCDVDAPKDVILIPRSVLGSAFGVHGNNILSMHATGDSMTPTIISGDGLFIDTTPSDNLFGIFVLNVYGAVLVKRLSVRAGGTLLITSDNPIYPPEEVPLASVRWGQADEDHPTSIIGRVIVRFHGMS</sequence>